<dbReference type="AlphaFoldDB" id="A0A2P2Q8J6"/>
<name>A0A2P2Q8J6_RHIMU</name>
<proteinExistence type="predicted"/>
<accession>A0A2P2Q8J6</accession>
<dbReference type="EMBL" id="GGEC01082824">
    <property type="protein sequence ID" value="MBX63308.1"/>
    <property type="molecule type" value="Transcribed_RNA"/>
</dbReference>
<protein>
    <submittedName>
        <fullName evidence="1">Uncharacterized protein</fullName>
    </submittedName>
</protein>
<sequence>MSHIGIQRRQSRYNLNK</sequence>
<evidence type="ECO:0000313" key="1">
    <source>
        <dbReference type="EMBL" id="MBX63308.1"/>
    </source>
</evidence>
<organism evidence="1">
    <name type="scientific">Rhizophora mucronata</name>
    <name type="common">Asiatic mangrove</name>
    <dbReference type="NCBI Taxonomy" id="61149"/>
    <lineage>
        <taxon>Eukaryota</taxon>
        <taxon>Viridiplantae</taxon>
        <taxon>Streptophyta</taxon>
        <taxon>Embryophyta</taxon>
        <taxon>Tracheophyta</taxon>
        <taxon>Spermatophyta</taxon>
        <taxon>Magnoliopsida</taxon>
        <taxon>eudicotyledons</taxon>
        <taxon>Gunneridae</taxon>
        <taxon>Pentapetalae</taxon>
        <taxon>rosids</taxon>
        <taxon>fabids</taxon>
        <taxon>Malpighiales</taxon>
        <taxon>Rhizophoraceae</taxon>
        <taxon>Rhizophora</taxon>
    </lineage>
</organism>
<reference evidence="1" key="1">
    <citation type="submission" date="2018-02" db="EMBL/GenBank/DDBJ databases">
        <title>Rhizophora mucronata_Transcriptome.</title>
        <authorList>
            <person name="Meera S.P."/>
            <person name="Sreeshan A."/>
            <person name="Augustine A."/>
        </authorList>
    </citation>
    <scope>NUCLEOTIDE SEQUENCE</scope>
    <source>
        <tissue evidence="1">Leaf</tissue>
    </source>
</reference>